<protein>
    <submittedName>
        <fullName evidence="2">Uncharacterized protein</fullName>
    </submittedName>
</protein>
<dbReference type="Proteomes" id="UP001381693">
    <property type="component" value="Unassembled WGS sequence"/>
</dbReference>
<evidence type="ECO:0000256" key="1">
    <source>
        <dbReference type="SAM" id="MobiDB-lite"/>
    </source>
</evidence>
<comment type="caution">
    <text evidence="2">The sequence shown here is derived from an EMBL/GenBank/DDBJ whole genome shotgun (WGS) entry which is preliminary data.</text>
</comment>
<evidence type="ECO:0000313" key="2">
    <source>
        <dbReference type="EMBL" id="KAK7082217.1"/>
    </source>
</evidence>
<evidence type="ECO:0000313" key="3">
    <source>
        <dbReference type="Proteomes" id="UP001381693"/>
    </source>
</evidence>
<sequence>MSSSDHLPATSTSTKTNIASKKNDGAGLDNAVAKLLEERKKMRRVESDVLRVGGQCQLGKHNEICHQMRRLSNEKTFSQKSIFNKVKNTPSLSYHKENYYYRHFKSSMLCDVSGYSNPSGALRSPIDIFTFYTPKGGMKDKPMSCPSPLHHYLVYIREFHNILYCIISHSFFPSNS</sequence>
<feature type="region of interest" description="Disordered" evidence="1">
    <location>
        <begin position="1"/>
        <end position="23"/>
    </location>
</feature>
<proteinExistence type="predicted"/>
<organism evidence="2 3">
    <name type="scientific">Halocaridina rubra</name>
    <name type="common">Hawaiian red shrimp</name>
    <dbReference type="NCBI Taxonomy" id="373956"/>
    <lineage>
        <taxon>Eukaryota</taxon>
        <taxon>Metazoa</taxon>
        <taxon>Ecdysozoa</taxon>
        <taxon>Arthropoda</taxon>
        <taxon>Crustacea</taxon>
        <taxon>Multicrustacea</taxon>
        <taxon>Malacostraca</taxon>
        <taxon>Eumalacostraca</taxon>
        <taxon>Eucarida</taxon>
        <taxon>Decapoda</taxon>
        <taxon>Pleocyemata</taxon>
        <taxon>Caridea</taxon>
        <taxon>Atyoidea</taxon>
        <taxon>Atyidae</taxon>
        <taxon>Halocaridina</taxon>
    </lineage>
</organism>
<dbReference type="EMBL" id="JAXCGZ010004135">
    <property type="protein sequence ID" value="KAK7082217.1"/>
    <property type="molecule type" value="Genomic_DNA"/>
</dbReference>
<feature type="compositionally biased region" description="Polar residues" evidence="1">
    <location>
        <begin position="1"/>
        <end position="20"/>
    </location>
</feature>
<accession>A0AAN8XF59</accession>
<name>A0AAN8XF59_HALRR</name>
<reference evidence="2 3" key="1">
    <citation type="submission" date="2023-11" db="EMBL/GenBank/DDBJ databases">
        <title>Halocaridina rubra genome assembly.</title>
        <authorList>
            <person name="Smith C."/>
        </authorList>
    </citation>
    <scope>NUCLEOTIDE SEQUENCE [LARGE SCALE GENOMIC DNA]</scope>
    <source>
        <strain evidence="2">EP-1</strain>
        <tissue evidence="2">Whole</tissue>
    </source>
</reference>
<dbReference type="AlphaFoldDB" id="A0AAN8XF59"/>
<keyword evidence="3" id="KW-1185">Reference proteome</keyword>
<gene>
    <name evidence="2" type="ORF">SK128_027723</name>
</gene>